<comment type="caution">
    <text evidence="1">The sequence shown here is derived from an EMBL/GenBank/DDBJ whole genome shotgun (WGS) entry which is preliminary data.</text>
</comment>
<evidence type="ECO:0000313" key="1">
    <source>
        <dbReference type="EMBL" id="KAJ9107041.1"/>
    </source>
</evidence>
<dbReference type="Proteomes" id="UP001241377">
    <property type="component" value="Unassembled WGS sequence"/>
</dbReference>
<accession>A0ACC2W7P8</accession>
<proteinExistence type="predicted"/>
<evidence type="ECO:0000313" key="2">
    <source>
        <dbReference type="Proteomes" id="UP001241377"/>
    </source>
</evidence>
<reference evidence="1" key="1">
    <citation type="submission" date="2023-04" db="EMBL/GenBank/DDBJ databases">
        <title>Draft Genome sequencing of Naganishia species isolated from polar environments using Oxford Nanopore Technology.</title>
        <authorList>
            <person name="Leo P."/>
            <person name="Venkateswaran K."/>
        </authorList>
    </citation>
    <scope>NUCLEOTIDE SEQUENCE</scope>
    <source>
        <strain evidence="1">MNA-CCFEE 5261</strain>
    </source>
</reference>
<gene>
    <name evidence="1" type="ORF">QFC19_002910</name>
</gene>
<dbReference type="EMBL" id="JASBWR010000026">
    <property type="protein sequence ID" value="KAJ9107041.1"/>
    <property type="molecule type" value="Genomic_DNA"/>
</dbReference>
<keyword evidence="2" id="KW-1185">Reference proteome</keyword>
<organism evidence="1 2">
    <name type="scientific">Naganishia cerealis</name>
    <dbReference type="NCBI Taxonomy" id="610337"/>
    <lineage>
        <taxon>Eukaryota</taxon>
        <taxon>Fungi</taxon>
        <taxon>Dikarya</taxon>
        <taxon>Basidiomycota</taxon>
        <taxon>Agaricomycotina</taxon>
        <taxon>Tremellomycetes</taxon>
        <taxon>Filobasidiales</taxon>
        <taxon>Filobasidiaceae</taxon>
        <taxon>Naganishia</taxon>
    </lineage>
</organism>
<sequence>MRSDPLDSLAYLQLVDKGILSLDTDLSQYYPALKQATEQVFRGVNGEGDPVWEKVATSVTLRMMLNQTSGFGMEFLNGVQSWKKYSGKGAGFVNSCKVGNLIHTPIVEQPGVQFQYGNSAEWLGLILPFIVNQSTEEYMQENIFKPLGMLNTTFYPFGSEHEGRLVPLRYYDEENKEWQTLQSQMEGLTLPRSMADIEYPVAGGGLYSTTSDYTKLLQALLRLLRTSELAYPQGALLSRESVNSLFQKTLPETAKSALADVMNMRPPQPDDFAASGEWDWSTGMAVWCPKDGRRLGKDENADEGGWGRRAGSAGWFGAAGTMYFVDPNSNLTFVCTTQMLPGNHPSIAEMRYALEKQVYEVLQV</sequence>
<protein>
    <submittedName>
        <fullName evidence="1">Uncharacterized protein</fullName>
    </submittedName>
</protein>
<name>A0ACC2W7P8_9TREE</name>